<sequence length="463" mass="51896">MMNMELLGTVQFVKTEFVSDKSCTPESSSDTVDALFSGEVKTESISVSALDDGDDLQASNVIHTKVISLPELHKPSHFMKVCKSPNNRVQHYRTAWERNPLFSMWLTRGRNSRRAKCRACNCEMSSDITVLRYHARSKKHMRSMKAIYGEVTAVIECGAEPVRKGFYNQDWEEDIRYSSWIAPGKTPAFAYCKLCRKQIPADSAALRGHLSSYKHMKSAEYDDQIRRISSLESESISIEAAETDDSVLVHEIKHSECQDTAVLEQSFEQLVQPALVVVKDDRHEPLERLSFLIGKFLLKGEKMLNAVCGKCQCVLLEDRKKQTHCVGCQYGLMDEILAPQSANKIKGQSTLVKPWTKSALADHVLFDEEPESDVTEIHISEVTSSSSFADESATLCDTQTEESDCLSLDLRREVEGLVGTLRSRLSFLTDELNAADDIDDCLECLDKTITAISKLKNLANISS</sequence>
<protein>
    <submittedName>
        <fullName evidence="2">Uncharacterized protein LOC108665025</fullName>
    </submittedName>
</protein>
<gene>
    <name evidence="2" type="primary">LOC108665025</name>
</gene>
<name>A0A8B7N1Y1_HYAAZ</name>
<dbReference type="RefSeq" id="XP_018007229.1">
    <property type="nucleotide sequence ID" value="XM_018151740.2"/>
</dbReference>
<dbReference type="GeneID" id="108665025"/>
<proteinExistence type="predicted"/>
<reference evidence="2" key="1">
    <citation type="submission" date="2025-08" db="UniProtKB">
        <authorList>
            <consortium name="RefSeq"/>
        </authorList>
    </citation>
    <scope>IDENTIFICATION</scope>
    <source>
        <tissue evidence="2">Whole organism</tissue>
    </source>
</reference>
<dbReference type="KEGG" id="hazt:108665025"/>
<dbReference type="InterPro" id="IPR009563">
    <property type="entry name" value="SSSCA1"/>
</dbReference>
<dbReference type="AlphaFoldDB" id="A0A8B7N1Y1"/>
<dbReference type="Proteomes" id="UP000694843">
    <property type="component" value="Unplaced"/>
</dbReference>
<dbReference type="OrthoDB" id="28939at2759"/>
<evidence type="ECO:0000313" key="1">
    <source>
        <dbReference type="Proteomes" id="UP000694843"/>
    </source>
</evidence>
<dbReference type="Pfam" id="PF06677">
    <property type="entry name" value="Auto_anti-p27"/>
    <property type="match status" value="1"/>
</dbReference>
<accession>A0A8B7N1Y1</accession>
<keyword evidence="1" id="KW-1185">Reference proteome</keyword>
<organism evidence="1 2">
    <name type="scientific">Hyalella azteca</name>
    <name type="common">Amphipod</name>
    <dbReference type="NCBI Taxonomy" id="294128"/>
    <lineage>
        <taxon>Eukaryota</taxon>
        <taxon>Metazoa</taxon>
        <taxon>Ecdysozoa</taxon>
        <taxon>Arthropoda</taxon>
        <taxon>Crustacea</taxon>
        <taxon>Multicrustacea</taxon>
        <taxon>Malacostraca</taxon>
        <taxon>Eumalacostraca</taxon>
        <taxon>Peracarida</taxon>
        <taxon>Amphipoda</taxon>
        <taxon>Senticaudata</taxon>
        <taxon>Talitrida</taxon>
        <taxon>Talitroidea</taxon>
        <taxon>Hyalellidae</taxon>
        <taxon>Hyalella</taxon>
    </lineage>
</organism>
<dbReference type="PANTHER" id="PTHR16537">
    <property type="entry name" value="SJOEGREN SYNDROME/SCLERODERMA AUTOANTIGEN 1"/>
    <property type="match status" value="1"/>
</dbReference>
<dbReference type="PANTHER" id="PTHR16537:SF1">
    <property type="entry name" value="PROTEIN ZNRD2"/>
    <property type="match status" value="1"/>
</dbReference>
<dbReference type="InterPro" id="IPR051888">
    <property type="entry name" value="UPF0148_domain"/>
</dbReference>
<evidence type="ECO:0000313" key="2">
    <source>
        <dbReference type="RefSeq" id="XP_018007229.1"/>
    </source>
</evidence>